<evidence type="ECO:0000313" key="3">
    <source>
        <dbReference type="EMBL" id="KAK6303776.1"/>
    </source>
</evidence>
<dbReference type="InterPro" id="IPR015947">
    <property type="entry name" value="PUA-like_sf"/>
</dbReference>
<dbReference type="PANTHER" id="PTHR12217">
    <property type="entry name" value="EUKARYOTIC TRANSLATION INITIATION FACTOR 2D"/>
    <property type="match status" value="1"/>
</dbReference>
<dbReference type="GO" id="GO:0001731">
    <property type="term" value="P:formation of translation preinitiation complex"/>
    <property type="evidence" value="ECO:0007669"/>
    <property type="project" value="InterPro"/>
</dbReference>
<accession>A0AAN8LHI2</accession>
<evidence type="ECO:0000256" key="1">
    <source>
        <dbReference type="SAM" id="MobiDB-lite"/>
    </source>
</evidence>
<protein>
    <recommendedName>
        <fullName evidence="2">Eukaryotic translation initiation factor 2D-like PUA RNA-binding domain-containing protein</fullName>
    </recommendedName>
</protein>
<reference evidence="3 4" key="1">
    <citation type="submission" date="2021-04" db="EMBL/GenBank/DDBJ databases">
        <authorList>
            <person name="De Guttry C."/>
            <person name="Zahm M."/>
            <person name="Klopp C."/>
            <person name="Cabau C."/>
            <person name="Louis A."/>
            <person name="Berthelot C."/>
            <person name="Parey E."/>
            <person name="Roest Crollius H."/>
            <person name="Montfort J."/>
            <person name="Robinson-Rechavi M."/>
            <person name="Bucao C."/>
            <person name="Bouchez O."/>
            <person name="Gislard M."/>
            <person name="Lluch J."/>
            <person name="Milhes M."/>
            <person name="Lampietro C."/>
            <person name="Lopez Roques C."/>
            <person name="Donnadieu C."/>
            <person name="Braasch I."/>
            <person name="Desvignes T."/>
            <person name="Postlethwait J."/>
            <person name="Bobe J."/>
            <person name="Wedekind C."/>
            <person name="Guiguen Y."/>
        </authorList>
    </citation>
    <scope>NUCLEOTIDE SEQUENCE [LARGE SCALE GENOMIC DNA]</scope>
    <source>
        <strain evidence="3">Cs_M1</strain>
        <tissue evidence="3">Blood</tissue>
    </source>
</reference>
<organism evidence="3 4">
    <name type="scientific">Coregonus suidteri</name>
    <dbReference type="NCBI Taxonomy" id="861788"/>
    <lineage>
        <taxon>Eukaryota</taxon>
        <taxon>Metazoa</taxon>
        <taxon>Chordata</taxon>
        <taxon>Craniata</taxon>
        <taxon>Vertebrata</taxon>
        <taxon>Euteleostomi</taxon>
        <taxon>Actinopterygii</taxon>
        <taxon>Neopterygii</taxon>
        <taxon>Teleostei</taxon>
        <taxon>Protacanthopterygii</taxon>
        <taxon>Salmoniformes</taxon>
        <taxon>Salmonidae</taxon>
        <taxon>Coregoninae</taxon>
        <taxon>Coregonus</taxon>
    </lineage>
</organism>
<comment type="caution">
    <text evidence="3">The sequence shown here is derived from an EMBL/GenBank/DDBJ whole genome shotgun (WGS) entry which is preliminary data.</text>
</comment>
<proteinExistence type="predicted"/>
<sequence>MCLSHRAPVAVGTATMSSAEMRGLGMKGRGVSVLHTYMDSLWAFGDKAGSPSIPDVDTEGVEAVYGEEEEGDEQTTEEGEEPCPNSDAGVQKLSLSDGEEEEGEQEKKRKERKTQRTREAHKSRWMPC</sequence>
<evidence type="ECO:0000259" key="2">
    <source>
        <dbReference type="Pfam" id="PF26292"/>
    </source>
</evidence>
<gene>
    <name evidence="3" type="ORF">J4Q44_G00262300</name>
</gene>
<name>A0AAN8LHI2_9TELE</name>
<dbReference type="Gene3D" id="3.10.400.20">
    <property type="match status" value="1"/>
</dbReference>
<dbReference type="SUPFAM" id="SSF88697">
    <property type="entry name" value="PUA domain-like"/>
    <property type="match status" value="1"/>
</dbReference>
<keyword evidence="4" id="KW-1185">Reference proteome</keyword>
<dbReference type="PROSITE" id="PS50890">
    <property type="entry name" value="PUA"/>
    <property type="match status" value="1"/>
</dbReference>
<feature type="domain" description="Eukaryotic translation initiation factor 2D-like PUA RNA-binding" evidence="2">
    <location>
        <begin position="4"/>
        <end position="39"/>
    </location>
</feature>
<dbReference type="Proteomes" id="UP001356427">
    <property type="component" value="Unassembled WGS sequence"/>
</dbReference>
<evidence type="ECO:0000313" key="4">
    <source>
        <dbReference type="Proteomes" id="UP001356427"/>
    </source>
</evidence>
<feature type="compositionally biased region" description="Acidic residues" evidence="1">
    <location>
        <begin position="56"/>
        <end position="81"/>
    </location>
</feature>
<dbReference type="Pfam" id="PF26292">
    <property type="entry name" value="PUA_elF2D"/>
    <property type="match status" value="1"/>
</dbReference>
<dbReference type="AlphaFoldDB" id="A0AAN8LHI2"/>
<dbReference type="InterPro" id="IPR039757">
    <property type="entry name" value="EIF2D"/>
</dbReference>
<dbReference type="InterPro" id="IPR048248">
    <property type="entry name" value="PUA_eIF2d-like"/>
</dbReference>
<dbReference type="PANTHER" id="PTHR12217:SF4">
    <property type="entry name" value="EUKARYOTIC TRANSLATION INITIATION FACTOR 2D"/>
    <property type="match status" value="1"/>
</dbReference>
<dbReference type="EMBL" id="JAGTTL010000024">
    <property type="protein sequence ID" value="KAK6303776.1"/>
    <property type="molecule type" value="Genomic_DNA"/>
</dbReference>
<feature type="region of interest" description="Disordered" evidence="1">
    <location>
        <begin position="46"/>
        <end position="128"/>
    </location>
</feature>
<dbReference type="GO" id="GO:0003743">
    <property type="term" value="F:translation initiation factor activity"/>
    <property type="evidence" value="ECO:0007669"/>
    <property type="project" value="InterPro"/>
</dbReference>